<dbReference type="EMBL" id="JAHXZJ010001119">
    <property type="protein sequence ID" value="KAH0555608.1"/>
    <property type="molecule type" value="Genomic_DNA"/>
</dbReference>
<keyword evidence="3" id="KW-1185">Reference proteome</keyword>
<sequence length="356" mass="39600">MCKAGLNSWLTRAPDRHISINTPTLSTATTTTSTVTTTMVAEVSDNSNSSKRVPHRANNGVTPSRVLHGMEALFPKQGTILLHHQGTVVPEEINFTPEDAKLSTGIGSRDNSVWSQITPVDFNDYLTVNYEDYLALRVKVLAGGMEQLIRRVRGNQPENNRDRTEGLSKEYSSISRERINFPSITELNQLHLSQNQQQTGAREAPGTLLCEEGPAKMFYQSQGKLGNLIFPQDRMSLSRGEFPTACGRGRAHVRLDRRRESWVPWGTCLRGNTSTLPQRCIEEAGGQSCPDSETVKPQEKTKGWGDWAYKSKKRELPGRKSWNYPGYRTPSFTSCDSISMGVQGEEQAKTIIGSLP</sequence>
<comment type="caution">
    <text evidence="2">The sequence shown here is derived from an EMBL/GenBank/DDBJ whole genome shotgun (WGS) entry which is preliminary data.</text>
</comment>
<name>A0AAV7IPN8_COTGL</name>
<organism evidence="2 3">
    <name type="scientific">Cotesia glomerata</name>
    <name type="common">Lepidopteran parasitic wasp</name>
    <name type="synonym">Apanteles glomeratus</name>
    <dbReference type="NCBI Taxonomy" id="32391"/>
    <lineage>
        <taxon>Eukaryota</taxon>
        <taxon>Metazoa</taxon>
        <taxon>Ecdysozoa</taxon>
        <taxon>Arthropoda</taxon>
        <taxon>Hexapoda</taxon>
        <taxon>Insecta</taxon>
        <taxon>Pterygota</taxon>
        <taxon>Neoptera</taxon>
        <taxon>Endopterygota</taxon>
        <taxon>Hymenoptera</taxon>
        <taxon>Apocrita</taxon>
        <taxon>Ichneumonoidea</taxon>
        <taxon>Braconidae</taxon>
        <taxon>Microgastrinae</taxon>
        <taxon>Cotesia</taxon>
    </lineage>
</organism>
<protein>
    <submittedName>
        <fullName evidence="2">Uncharacterized protein</fullName>
    </submittedName>
</protein>
<evidence type="ECO:0000256" key="1">
    <source>
        <dbReference type="SAM" id="MobiDB-lite"/>
    </source>
</evidence>
<reference evidence="2 3" key="1">
    <citation type="journal article" date="2021" name="J. Hered.">
        <title>A chromosome-level genome assembly of the parasitoid wasp, Cotesia glomerata (Hymenoptera: Braconidae).</title>
        <authorList>
            <person name="Pinto B.J."/>
            <person name="Weis J.J."/>
            <person name="Gamble T."/>
            <person name="Ode P.J."/>
            <person name="Paul R."/>
            <person name="Zaspel J.M."/>
        </authorList>
    </citation>
    <scope>NUCLEOTIDE SEQUENCE [LARGE SCALE GENOMIC DNA]</scope>
    <source>
        <strain evidence="2">CgM1</strain>
    </source>
</reference>
<feature type="region of interest" description="Disordered" evidence="1">
    <location>
        <begin position="42"/>
        <end position="61"/>
    </location>
</feature>
<accession>A0AAV7IPN8</accession>
<evidence type="ECO:0000313" key="2">
    <source>
        <dbReference type="EMBL" id="KAH0555608.1"/>
    </source>
</evidence>
<evidence type="ECO:0000313" key="3">
    <source>
        <dbReference type="Proteomes" id="UP000826195"/>
    </source>
</evidence>
<gene>
    <name evidence="2" type="ORF">KQX54_020363</name>
</gene>
<proteinExistence type="predicted"/>
<dbReference type="AlphaFoldDB" id="A0AAV7IPN8"/>
<dbReference type="Proteomes" id="UP000826195">
    <property type="component" value="Unassembled WGS sequence"/>
</dbReference>